<keyword evidence="6" id="KW-0788">Thiol protease</keyword>
<evidence type="ECO:0000313" key="9">
    <source>
        <dbReference type="EMBL" id="KAJ6691341.1"/>
    </source>
</evidence>
<evidence type="ECO:0000256" key="1">
    <source>
        <dbReference type="ARBA" id="ARBA00000707"/>
    </source>
</evidence>
<dbReference type="Gene3D" id="3.40.532.10">
    <property type="entry name" value="Peptidase C12, ubiquitin carboxyl-terminal hydrolase"/>
    <property type="match status" value="1"/>
</dbReference>
<feature type="domain" description="UCH catalytic" evidence="8">
    <location>
        <begin position="2"/>
        <end position="26"/>
    </location>
</feature>
<keyword evidence="10" id="KW-1185">Reference proteome</keyword>
<dbReference type="PROSITE" id="PS52048">
    <property type="entry name" value="UCH_DOMAIN"/>
    <property type="match status" value="1"/>
</dbReference>
<feature type="non-terminal residue" evidence="9">
    <location>
        <position position="26"/>
    </location>
</feature>
<proteinExistence type="inferred from homology"/>
<evidence type="ECO:0000313" key="10">
    <source>
        <dbReference type="Proteomes" id="UP001151752"/>
    </source>
</evidence>
<dbReference type="GO" id="GO:0004843">
    <property type="term" value="F:cysteine-type deubiquitinase activity"/>
    <property type="evidence" value="ECO:0007669"/>
    <property type="project" value="UniProtKB-EC"/>
</dbReference>
<organism evidence="9 10">
    <name type="scientific">Salix koriyanagi</name>
    <dbReference type="NCBI Taxonomy" id="2511006"/>
    <lineage>
        <taxon>Eukaryota</taxon>
        <taxon>Viridiplantae</taxon>
        <taxon>Streptophyta</taxon>
        <taxon>Embryophyta</taxon>
        <taxon>Tracheophyta</taxon>
        <taxon>Spermatophyta</taxon>
        <taxon>Magnoliopsida</taxon>
        <taxon>eudicotyledons</taxon>
        <taxon>Gunneridae</taxon>
        <taxon>Pentapetalae</taxon>
        <taxon>rosids</taxon>
        <taxon>fabids</taxon>
        <taxon>Malpighiales</taxon>
        <taxon>Salicaceae</taxon>
        <taxon>Saliceae</taxon>
        <taxon>Salix</taxon>
    </lineage>
</organism>
<comment type="catalytic activity">
    <reaction evidence="1">
        <text>Thiol-dependent hydrolysis of ester, thioester, amide, peptide and isopeptide bonds formed by the C-terminal Gly of ubiquitin (a 76-residue protein attached to proteins as an intracellular targeting signal).</text>
        <dbReference type="EC" id="3.4.19.12"/>
    </reaction>
</comment>
<dbReference type="Proteomes" id="UP001151752">
    <property type="component" value="Chromosome 17"/>
</dbReference>
<evidence type="ECO:0000256" key="5">
    <source>
        <dbReference type="ARBA" id="ARBA00022801"/>
    </source>
</evidence>
<reference evidence="9" key="1">
    <citation type="submission" date="2022-11" db="EMBL/GenBank/DDBJ databases">
        <authorList>
            <person name="Hyden B.L."/>
            <person name="Feng K."/>
            <person name="Yates T."/>
            <person name="Jawdy S."/>
            <person name="Smart L.B."/>
            <person name="Muchero W."/>
        </authorList>
    </citation>
    <scope>NUCLEOTIDE SEQUENCE</scope>
    <source>
        <tissue evidence="9">Shoot tip</tissue>
    </source>
</reference>
<dbReference type="InterPro" id="IPR001578">
    <property type="entry name" value="Peptidase_C12_UCH"/>
</dbReference>
<name>A0A9Q0PNL2_9ROSI</name>
<dbReference type="EC" id="3.4.19.12" evidence="2"/>
<evidence type="ECO:0000256" key="4">
    <source>
        <dbReference type="ARBA" id="ARBA00022786"/>
    </source>
</evidence>
<evidence type="ECO:0000256" key="2">
    <source>
        <dbReference type="ARBA" id="ARBA00012759"/>
    </source>
</evidence>
<evidence type="ECO:0000256" key="7">
    <source>
        <dbReference type="PROSITE-ProRule" id="PRU01393"/>
    </source>
</evidence>
<reference evidence="9" key="2">
    <citation type="journal article" date="2023" name="Int. J. Mol. Sci.">
        <title>De Novo Assembly and Annotation of 11 Diverse Shrub Willow (Salix) Genomes Reveals Novel Gene Organization in Sex-Linked Regions.</title>
        <authorList>
            <person name="Hyden B."/>
            <person name="Feng K."/>
            <person name="Yates T.B."/>
            <person name="Jawdy S."/>
            <person name="Cereghino C."/>
            <person name="Smart L.B."/>
            <person name="Muchero W."/>
        </authorList>
    </citation>
    <scope>NUCLEOTIDE SEQUENCE</scope>
    <source>
        <tissue evidence="9">Shoot tip</tissue>
    </source>
</reference>
<accession>A0A9Q0PNL2</accession>
<dbReference type="InterPro" id="IPR038765">
    <property type="entry name" value="Papain-like_cys_pep_sf"/>
</dbReference>
<evidence type="ECO:0000256" key="6">
    <source>
        <dbReference type="ARBA" id="ARBA00022807"/>
    </source>
</evidence>
<evidence type="ECO:0000256" key="3">
    <source>
        <dbReference type="ARBA" id="ARBA00022670"/>
    </source>
</evidence>
<comment type="caution">
    <text evidence="9">The sequence shown here is derived from an EMBL/GenBank/DDBJ whole genome shotgun (WGS) entry which is preliminary data.</text>
</comment>
<comment type="caution">
    <text evidence="7">Lacks conserved residue(s) required for the propagation of feature annotation.</text>
</comment>
<comment type="similarity">
    <text evidence="7">Belongs to the peptidase C12 family.</text>
</comment>
<gene>
    <name evidence="9" type="ORF">OIU74_015940</name>
</gene>
<dbReference type="GO" id="GO:0006511">
    <property type="term" value="P:ubiquitin-dependent protein catabolic process"/>
    <property type="evidence" value="ECO:0007669"/>
    <property type="project" value="InterPro"/>
</dbReference>
<keyword evidence="5" id="KW-0378">Hydrolase</keyword>
<dbReference type="SUPFAM" id="SSF54001">
    <property type="entry name" value="Cysteine proteinases"/>
    <property type="match status" value="1"/>
</dbReference>
<evidence type="ECO:0000259" key="8">
    <source>
        <dbReference type="PROSITE" id="PS52048"/>
    </source>
</evidence>
<dbReference type="InterPro" id="IPR036959">
    <property type="entry name" value="Peptidase_C12_UCH_sf"/>
</dbReference>
<dbReference type="EMBL" id="JAPFFM010000018">
    <property type="protein sequence ID" value="KAJ6691341.1"/>
    <property type="molecule type" value="Genomic_DNA"/>
</dbReference>
<protein>
    <recommendedName>
        <fullName evidence="2">ubiquitinyl hydrolase 1</fullName>
        <ecNumber evidence="2">3.4.19.12</ecNumber>
    </recommendedName>
</protein>
<dbReference type="AlphaFoldDB" id="A0A9Q0PNL2"/>
<dbReference type="Pfam" id="PF01088">
    <property type="entry name" value="Peptidase_C12"/>
    <property type="match status" value="1"/>
</dbReference>
<keyword evidence="3" id="KW-0645">Protease</keyword>
<keyword evidence="4" id="KW-0833">Ubl conjugation pathway</keyword>
<sequence>MSWCTIESDPGVFTELIQQMQVKGVQ</sequence>